<dbReference type="SUPFAM" id="SSF55961">
    <property type="entry name" value="Bet v1-like"/>
    <property type="match status" value="1"/>
</dbReference>
<comment type="caution">
    <text evidence="1">The sequence shown here is derived from an EMBL/GenBank/DDBJ whole genome shotgun (WGS) entry which is preliminary data.</text>
</comment>
<accession>A0A243Q7Q3</accession>
<protein>
    <submittedName>
        <fullName evidence="1">Polyketide cyclase</fullName>
    </submittedName>
</protein>
<sequence length="145" mass="15754">MGVVRHQATIDKPRERVFDYIDGYQNVPEYLLGVTRFEPTTEQTSGLGAKFAVSMDVGPKTLKSVVECTGYVENELIELKAVEGFDANTTWRFADADGGSGTELDVEIVYNLPGGMAGKLLGKVVGPFAAQAVRHTEATIKKKID</sequence>
<dbReference type="AlphaFoldDB" id="A0A243Q7Q3"/>
<evidence type="ECO:0000313" key="1">
    <source>
        <dbReference type="EMBL" id="OUC76588.1"/>
    </source>
</evidence>
<dbReference type="CDD" id="cd07812">
    <property type="entry name" value="SRPBCC"/>
    <property type="match status" value="1"/>
</dbReference>
<dbReference type="InterPro" id="IPR023393">
    <property type="entry name" value="START-like_dom_sf"/>
</dbReference>
<reference evidence="1 2" key="1">
    <citation type="submission" date="2017-05" db="EMBL/GenBank/DDBJ databases">
        <title>Biotechnological potential of actinobacteria isolated from South African environments.</title>
        <authorList>
            <person name="Le Roes-Hill M."/>
            <person name="Prins A."/>
            <person name="Durrell K.A."/>
        </authorList>
    </citation>
    <scope>NUCLEOTIDE SEQUENCE [LARGE SCALE GENOMIC DNA]</scope>
    <source>
        <strain evidence="1">BS2</strain>
    </source>
</reference>
<name>A0A243Q7Q3_9ACTN</name>
<organism evidence="1 2">
    <name type="scientific">Gordonia lacunae</name>
    <dbReference type="NCBI Taxonomy" id="417102"/>
    <lineage>
        <taxon>Bacteria</taxon>
        <taxon>Bacillati</taxon>
        <taxon>Actinomycetota</taxon>
        <taxon>Actinomycetes</taxon>
        <taxon>Mycobacteriales</taxon>
        <taxon>Gordoniaceae</taxon>
        <taxon>Gordonia</taxon>
    </lineage>
</organism>
<dbReference type="RefSeq" id="WP_086537132.1">
    <property type="nucleotide sequence ID" value="NZ_JBLKRZ010000014.1"/>
</dbReference>
<dbReference type="InterPro" id="IPR019587">
    <property type="entry name" value="Polyketide_cyclase/dehydratase"/>
</dbReference>
<keyword evidence="2" id="KW-1185">Reference proteome</keyword>
<evidence type="ECO:0000313" key="2">
    <source>
        <dbReference type="Proteomes" id="UP000194632"/>
    </source>
</evidence>
<dbReference type="OrthoDB" id="4560923at2"/>
<dbReference type="EMBL" id="NGFO01000030">
    <property type="protein sequence ID" value="OUC76588.1"/>
    <property type="molecule type" value="Genomic_DNA"/>
</dbReference>
<gene>
    <name evidence="1" type="ORF">CA982_20975</name>
</gene>
<dbReference type="STRING" id="417102.CA982_20975"/>
<dbReference type="Proteomes" id="UP000194632">
    <property type="component" value="Unassembled WGS sequence"/>
</dbReference>
<proteinExistence type="predicted"/>
<dbReference type="Pfam" id="PF10604">
    <property type="entry name" value="Polyketide_cyc2"/>
    <property type="match status" value="1"/>
</dbReference>
<dbReference type="Gene3D" id="3.30.530.20">
    <property type="match status" value="1"/>
</dbReference>